<dbReference type="PROSITE" id="PS50850">
    <property type="entry name" value="MFS"/>
    <property type="match status" value="1"/>
</dbReference>
<keyword evidence="5 6" id="KW-0472">Membrane</keyword>
<evidence type="ECO:0000259" key="7">
    <source>
        <dbReference type="PROSITE" id="PS50850"/>
    </source>
</evidence>
<keyword evidence="9" id="KW-1185">Reference proteome</keyword>
<keyword evidence="3 6" id="KW-0812">Transmembrane</keyword>
<dbReference type="Gene3D" id="1.20.1250.20">
    <property type="entry name" value="MFS general substrate transporter like domains"/>
    <property type="match status" value="1"/>
</dbReference>
<accession>A0ABS2DV56</accession>
<feature type="transmembrane region" description="Helical" evidence="6">
    <location>
        <begin position="132"/>
        <end position="152"/>
    </location>
</feature>
<evidence type="ECO:0000313" key="8">
    <source>
        <dbReference type="EMBL" id="MBM6705174.1"/>
    </source>
</evidence>
<feature type="transmembrane region" description="Helical" evidence="6">
    <location>
        <begin position="164"/>
        <end position="185"/>
    </location>
</feature>
<evidence type="ECO:0000256" key="1">
    <source>
        <dbReference type="ARBA" id="ARBA00004141"/>
    </source>
</evidence>
<name>A0ABS2DV56_9BURK</name>
<dbReference type="Proteomes" id="UP000715095">
    <property type="component" value="Unassembled WGS sequence"/>
</dbReference>
<dbReference type="InterPro" id="IPR052983">
    <property type="entry name" value="MFS_Riboflavin_Transporter"/>
</dbReference>
<dbReference type="PANTHER" id="PTHR43385:SF1">
    <property type="entry name" value="RIBOFLAVIN TRANSPORTER RIBJ"/>
    <property type="match status" value="1"/>
</dbReference>
<organism evidence="8 9">
    <name type="scientific">Sutterella massiliensis</name>
    <dbReference type="NCBI Taxonomy" id="1816689"/>
    <lineage>
        <taxon>Bacteria</taxon>
        <taxon>Pseudomonadati</taxon>
        <taxon>Pseudomonadota</taxon>
        <taxon>Betaproteobacteria</taxon>
        <taxon>Burkholderiales</taxon>
        <taxon>Sutterellaceae</taxon>
        <taxon>Sutterella</taxon>
    </lineage>
</organism>
<proteinExistence type="predicted"/>
<dbReference type="PANTHER" id="PTHR43385">
    <property type="entry name" value="RIBOFLAVIN TRANSPORTER RIBJ"/>
    <property type="match status" value="1"/>
</dbReference>
<dbReference type="InterPro" id="IPR036259">
    <property type="entry name" value="MFS_trans_sf"/>
</dbReference>
<feature type="transmembrane region" description="Helical" evidence="6">
    <location>
        <begin position="73"/>
        <end position="91"/>
    </location>
</feature>
<sequence length="202" mass="20484">MMRSPTFLPLGLLFMTSATLGLMMLSNVGVIAREQIGLSLEAAAASIAVISIANTIGRFISGAASDTIGRLPALVFSLLLALGGIVLLMSAGTGDVLSFYAALAGIGICFGAFIGIYPSLVADEYGPKHNSVNFSILMLGYSAGGLIGPLLMTTAGASGSFSSVYIGGLVLCALGLTFAAVYRFIRSTTAAKTVSADGRLAS</sequence>
<dbReference type="SUPFAM" id="SSF103473">
    <property type="entry name" value="MFS general substrate transporter"/>
    <property type="match status" value="1"/>
</dbReference>
<gene>
    <name evidence="8" type="ORF">H6A60_11930</name>
</gene>
<keyword evidence="4 6" id="KW-1133">Transmembrane helix</keyword>
<dbReference type="InterPro" id="IPR020846">
    <property type="entry name" value="MFS_dom"/>
</dbReference>
<feature type="transmembrane region" description="Helical" evidence="6">
    <location>
        <begin position="42"/>
        <end position="61"/>
    </location>
</feature>
<comment type="subcellular location">
    <subcellularLocation>
        <location evidence="1">Membrane</location>
        <topology evidence="1">Multi-pass membrane protein</topology>
    </subcellularLocation>
</comment>
<evidence type="ECO:0000256" key="6">
    <source>
        <dbReference type="SAM" id="Phobius"/>
    </source>
</evidence>
<evidence type="ECO:0000256" key="2">
    <source>
        <dbReference type="ARBA" id="ARBA00022448"/>
    </source>
</evidence>
<comment type="caution">
    <text evidence="8">The sequence shown here is derived from an EMBL/GenBank/DDBJ whole genome shotgun (WGS) entry which is preliminary data.</text>
</comment>
<dbReference type="EMBL" id="JACJJC010000173">
    <property type="protein sequence ID" value="MBM6705174.1"/>
    <property type="molecule type" value="Genomic_DNA"/>
</dbReference>
<dbReference type="InterPro" id="IPR011701">
    <property type="entry name" value="MFS"/>
</dbReference>
<reference evidence="8 9" key="1">
    <citation type="journal article" date="2021" name="Sci. Rep.">
        <title>The distribution of antibiotic resistance genes in chicken gut microbiota commensals.</title>
        <authorList>
            <person name="Juricova H."/>
            <person name="Matiasovicova J."/>
            <person name="Kubasova T."/>
            <person name="Cejkova D."/>
            <person name="Rychlik I."/>
        </authorList>
    </citation>
    <scope>NUCLEOTIDE SEQUENCE [LARGE SCALE GENOMIC DNA]</scope>
    <source>
        <strain evidence="8 9">An829</strain>
    </source>
</reference>
<evidence type="ECO:0000256" key="4">
    <source>
        <dbReference type="ARBA" id="ARBA00022989"/>
    </source>
</evidence>
<evidence type="ECO:0000313" key="9">
    <source>
        <dbReference type="Proteomes" id="UP000715095"/>
    </source>
</evidence>
<evidence type="ECO:0000256" key="5">
    <source>
        <dbReference type="ARBA" id="ARBA00023136"/>
    </source>
</evidence>
<evidence type="ECO:0000256" key="3">
    <source>
        <dbReference type="ARBA" id="ARBA00022692"/>
    </source>
</evidence>
<feature type="transmembrane region" description="Helical" evidence="6">
    <location>
        <begin position="97"/>
        <end position="120"/>
    </location>
</feature>
<dbReference type="Pfam" id="PF07690">
    <property type="entry name" value="MFS_1"/>
    <property type="match status" value="1"/>
</dbReference>
<protein>
    <submittedName>
        <fullName evidence="8">MFS transporter</fullName>
    </submittedName>
</protein>
<keyword evidence="2" id="KW-0813">Transport</keyword>
<feature type="domain" description="Major facilitator superfamily (MFS) profile" evidence="7">
    <location>
        <begin position="5"/>
        <end position="202"/>
    </location>
</feature>